<dbReference type="Gene3D" id="2.40.50.100">
    <property type="match status" value="1"/>
</dbReference>
<dbReference type="KEGG" id="sand:H3309_16020"/>
<protein>
    <submittedName>
        <fullName evidence="3">HlyD family secretion protein</fullName>
    </submittedName>
</protein>
<dbReference type="Gene3D" id="2.40.30.170">
    <property type="match status" value="1"/>
</dbReference>
<keyword evidence="4" id="KW-1185">Reference proteome</keyword>
<dbReference type="Proteomes" id="UP000515292">
    <property type="component" value="Chromosome"/>
</dbReference>
<name>A0A7G5IHE0_9SPHN</name>
<accession>A0A7G5IHE0</accession>
<dbReference type="PANTHER" id="PTHR30386:SF24">
    <property type="entry name" value="MULTIDRUG RESISTANCE EFFLUX PUMP"/>
    <property type="match status" value="1"/>
</dbReference>
<dbReference type="EMBL" id="CP059851">
    <property type="protein sequence ID" value="QMW22782.1"/>
    <property type="molecule type" value="Genomic_DNA"/>
</dbReference>
<dbReference type="Gene3D" id="1.10.287.470">
    <property type="entry name" value="Helix hairpin bin"/>
    <property type="match status" value="1"/>
</dbReference>
<dbReference type="GO" id="GO:0055085">
    <property type="term" value="P:transmembrane transport"/>
    <property type="evidence" value="ECO:0007669"/>
    <property type="project" value="InterPro"/>
</dbReference>
<sequence>MRRFIFPGILALVMLLALGVAIWWFTQGRYVESTDNAYVEADIAVIAPKVPGYVASVPVTDNQPVKAGDPLLTIVDADYRAALAKAEAEVDRQRRALGTAAATVTAQQSGISEAEAALRSAEAQAVRARADAARAADLVKAGWATKALMDSRTAEAKAAEAAIASARAAVSMARAQTTAASGSEGGAGAALRAAIAARDAAALDLANTVIRSPVDGVVGNRSARVGQYARQGLQLMVVVPLDAAYVVANFKETQIARMKPGMPVTLKVDAFPDVAMKGRLLSLSPAAGSRFSLIPPENATGNFTRIVQRVPVKVEIVRPLPQGVRLVPGLSVTASIDLRDAE</sequence>
<gene>
    <name evidence="3" type="ORF">H3309_16020</name>
</gene>
<dbReference type="InterPro" id="IPR058625">
    <property type="entry name" value="MdtA-like_BSH"/>
</dbReference>
<dbReference type="RefSeq" id="WP_182296005.1">
    <property type="nucleotide sequence ID" value="NZ_CP059851.1"/>
</dbReference>
<organism evidence="3 4">
    <name type="scientific">Sandaracinobacteroides saxicola</name>
    <dbReference type="NCBI Taxonomy" id="2759707"/>
    <lineage>
        <taxon>Bacteria</taxon>
        <taxon>Pseudomonadati</taxon>
        <taxon>Pseudomonadota</taxon>
        <taxon>Alphaproteobacteria</taxon>
        <taxon>Sphingomonadales</taxon>
        <taxon>Sphingosinicellaceae</taxon>
        <taxon>Sandaracinobacteroides</taxon>
    </lineage>
</organism>
<evidence type="ECO:0000259" key="2">
    <source>
        <dbReference type="Pfam" id="PF25917"/>
    </source>
</evidence>
<evidence type="ECO:0000313" key="3">
    <source>
        <dbReference type="EMBL" id="QMW22782.1"/>
    </source>
</evidence>
<keyword evidence="1" id="KW-0175">Coiled coil</keyword>
<evidence type="ECO:0000256" key="1">
    <source>
        <dbReference type="SAM" id="Coils"/>
    </source>
</evidence>
<proteinExistence type="predicted"/>
<dbReference type="InterPro" id="IPR050739">
    <property type="entry name" value="MFP"/>
</dbReference>
<feature type="domain" description="Multidrug resistance protein MdtA-like barrel-sandwich hybrid" evidence="2">
    <location>
        <begin position="44"/>
        <end position="239"/>
    </location>
</feature>
<dbReference type="AlphaFoldDB" id="A0A7G5IHE0"/>
<reference evidence="3 4" key="1">
    <citation type="submission" date="2020-07" db="EMBL/GenBank/DDBJ databases">
        <title>Complete genome sequence for Sandaracinobacter sp. M6.</title>
        <authorList>
            <person name="Tang Y."/>
            <person name="Liu Q."/>
            <person name="Guo Z."/>
            <person name="Lei P."/>
            <person name="Huang B."/>
        </authorList>
    </citation>
    <scope>NUCLEOTIDE SEQUENCE [LARGE SCALE GENOMIC DNA]</scope>
    <source>
        <strain evidence="3 4">M6</strain>
    </source>
</reference>
<feature type="coiled-coil region" evidence="1">
    <location>
        <begin position="111"/>
        <end position="176"/>
    </location>
</feature>
<dbReference type="SUPFAM" id="SSF111369">
    <property type="entry name" value="HlyD-like secretion proteins"/>
    <property type="match status" value="2"/>
</dbReference>
<evidence type="ECO:0000313" key="4">
    <source>
        <dbReference type="Proteomes" id="UP000515292"/>
    </source>
</evidence>
<dbReference type="PANTHER" id="PTHR30386">
    <property type="entry name" value="MEMBRANE FUSION SUBUNIT OF EMRAB-TOLC MULTIDRUG EFFLUX PUMP"/>
    <property type="match status" value="1"/>
</dbReference>
<dbReference type="Pfam" id="PF25917">
    <property type="entry name" value="BSH_RND"/>
    <property type="match status" value="1"/>
</dbReference>